<dbReference type="InterPro" id="IPR011990">
    <property type="entry name" value="TPR-like_helical_dom_sf"/>
</dbReference>
<sequence>MKCPKCGVENPEKNKFCSECGFNLQELSIADRMDLVRKDIPESLVKKILLTKDTIEKERRDVTVIFVDISGSTTISESLDPEELTLLMNDCFRRLSAMVYRYEGIVDKFIGDCVMAIFGAPVAHEDDPERAILACLDMQTAINEINARLDKSQRKLEIHSGINTGKVIAGKVGSDLQMEYTVMGDTVNVAQRLKDIASPGTILVGPETYNRTKHAFDFMSLEAVRLKGKTLSITPYEVIGKKWGSEFGLTAIRSDLIGRDAEFSKLKEGYTNLLKGQSSIYLVKGDVGVGKSRLLYEFKKFLTISAPDVALIDGRGVSYESSIPFKSFADSLRNYLLAEQSLVTDDASTGIKARIETYCGDEADEVAPYLYKLLNIELNEKQLEKTRHLDSHSLQLQIFLAVATLFEKLAEEKSIVYIIDDIQWIDSASLELISFLVPLTKKIKIIFYLSYRIGELASIKTLINTIEHESSDITEEIDLKNLNPEHSVTLINNLIGQDIPDSLREYIIHKSGGNPFFIEEIVRSIIESGMLVGKGDVTQEIKIPGSIEAAVTSRIDSLNKEAKYLLKIASIIGRSFPGELLEEVIKDKEIYKHIDELEEAEFIIKINKDNRIYYAFRHPLFHEATYGSLLKGERTIYHKVIAEIIETKFKEKIDGYFATLAQHYYNCDNLEKAREYSLRAGDEAAALYANDEALTHYNRALSVVDDEVTKAIIFEKIGDIELLVGRIDDAAHHFHEARQIVEDKQIEARLTLKNAMVMKVTGKIDEGIGMMRQALARIEGTVTPVLIDVKYNLANVLLEAKAETKQAATLVDEGIEHAKRLRDAKLEADGLRLKGQILWRMGKGEQAVTKILHECQRLYERFKEQNSLAQLFIFMGIIARSEGRLNIAIDYMKKAISLAKKIGHKRQLSIAYNNLGVYYDLIGDLKSSLNYHEENLAIRQQLGDKKGEAIVYYNIGTLKKQTDQRNVGLDYFNKAKEIFEDINDVRGTIISYLTIAEELFHLNEKKEAVEYYEKAWRIAQEKQDKILLSEVYYQYGVYFLNIKDTNKALEFFEYARAPILEEGDKTRVSRFYSSLAKVYIEKKDPQAMQYAQDGLNFATEARVKQDEIDCLKTLGRAQALVTGQVDEGIKNIKRAIAMAKEKNYVIQRARGFFALGEVFIKDNKPQQALKHLERAKKIFSEFNAKFHVEETEQLIQKISS</sequence>
<dbReference type="Gene3D" id="1.25.40.10">
    <property type="entry name" value="Tetratricopeptide repeat domain"/>
    <property type="match status" value="4"/>
</dbReference>
<evidence type="ECO:0000313" key="4">
    <source>
        <dbReference type="EMBL" id="KPJ74397.1"/>
    </source>
</evidence>
<reference evidence="4 5" key="1">
    <citation type="journal article" date="2015" name="Microbiome">
        <title>Genomic resolution of linkages in carbon, nitrogen, and sulfur cycling among widespread estuary sediment bacteria.</title>
        <authorList>
            <person name="Baker B.J."/>
            <person name="Lazar C.S."/>
            <person name="Teske A.P."/>
            <person name="Dick G.J."/>
        </authorList>
    </citation>
    <scope>NUCLEOTIDE SEQUENCE [LARGE SCALE GENOMIC DNA]</scope>
    <source>
        <strain evidence="4">DG_78</strain>
    </source>
</reference>
<dbReference type="GO" id="GO:0005524">
    <property type="term" value="F:ATP binding"/>
    <property type="evidence" value="ECO:0007669"/>
    <property type="project" value="UniProtKB-KW"/>
</dbReference>
<dbReference type="Pfam" id="PF13191">
    <property type="entry name" value="AAA_16"/>
    <property type="match status" value="1"/>
</dbReference>
<proteinExistence type="predicted"/>
<dbReference type="InterPro" id="IPR029787">
    <property type="entry name" value="Nucleotide_cyclase"/>
</dbReference>
<dbReference type="Pfam" id="PF13240">
    <property type="entry name" value="Zn_Ribbon_1"/>
    <property type="match status" value="1"/>
</dbReference>
<dbReference type="AlphaFoldDB" id="A0A0S7YI08"/>
<dbReference type="SMART" id="SM00028">
    <property type="entry name" value="TPR"/>
    <property type="match status" value="8"/>
</dbReference>
<dbReference type="GO" id="GO:0004016">
    <property type="term" value="F:adenylate cyclase activity"/>
    <property type="evidence" value="ECO:0007669"/>
    <property type="project" value="UniProtKB-ARBA"/>
</dbReference>
<gene>
    <name evidence="4" type="ORF">AMJ52_00670</name>
</gene>
<evidence type="ECO:0000259" key="3">
    <source>
        <dbReference type="PROSITE" id="PS50125"/>
    </source>
</evidence>
<dbReference type="InterPro" id="IPR026870">
    <property type="entry name" value="Zinc_ribbon_dom"/>
</dbReference>
<dbReference type="GO" id="GO:0035556">
    <property type="term" value="P:intracellular signal transduction"/>
    <property type="evidence" value="ECO:0007669"/>
    <property type="project" value="InterPro"/>
</dbReference>
<dbReference type="InterPro" id="IPR019734">
    <property type="entry name" value="TPR_rpt"/>
</dbReference>
<dbReference type="PROSITE" id="PS50125">
    <property type="entry name" value="GUANYLATE_CYCLASE_2"/>
    <property type="match status" value="1"/>
</dbReference>
<protein>
    <recommendedName>
        <fullName evidence="3">Guanylate cyclase domain-containing protein</fullName>
    </recommendedName>
</protein>
<dbReference type="CDD" id="cd07302">
    <property type="entry name" value="CHD"/>
    <property type="match status" value="1"/>
</dbReference>
<accession>A0A0S7YI08</accession>
<keyword evidence="1" id="KW-0547">Nucleotide-binding</keyword>
<dbReference type="Proteomes" id="UP000051012">
    <property type="component" value="Unassembled WGS sequence"/>
</dbReference>
<dbReference type="Pfam" id="PF13181">
    <property type="entry name" value="TPR_8"/>
    <property type="match status" value="1"/>
</dbReference>
<dbReference type="Gene3D" id="3.30.70.1230">
    <property type="entry name" value="Nucleotide cyclase"/>
    <property type="match status" value="1"/>
</dbReference>
<dbReference type="InterPro" id="IPR001054">
    <property type="entry name" value="A/G_cyclase"/>
</dbReference>
<organism evidence="4 5">
    <name type="scientific">candidate division TA06 bacterium DG_78</name>
    <dbReference type="NCBI Taxonomy" id="1703772"/>
    <lineage>
        <taxon>Bacteria</taxon>
        <taxon>Bacteria division TA06</taxon>
    </lineage>
</organism>
<comment type="caution">
    <text evidence="4">The sequence shown here is derived from an EMBL/GenBank/DDBJ whole genome shotgun (WGS) entry which is preliminary data.</text>
</comment>
<dbReference type="SUPFAM" id="SSF55073">
    <property type="entry name" value="Nucleotide cyclase"/>
    <property type="match status" value="1"/>
</dbReference>
<evidence type="ECO:0000256" key="2">
    <source>
        <dbReference type="ARBA" id="ARBA00022840"/>
    </source>
</evidence>
<dbReference type="PANTHER" id="PTHR16305:SF28">
    <property type="entry name" value="GUANYLATE CYCLASE DOMAIN-CONTAINING PROTEIN"/>
    <property type="match status" value="1"/>
</dbReference>
<keyword evidence="2" id="KW-0067">ATP-binding</keyword>
<name>A0A0S7YI08_UNCT6</name>
<dbReference type="Pfam" id="PF00211">
    <property type="entry name" value="Guanylate_cyc"/>
    <property type="match status" value="1"/>
</dbReference>
<evidence type="ECO:0000313" key="5">
    <source>
        <dbReference type="Proteomes" id="UP000051012"/>
    </source>
</evidence>
<dbReference type="Gene3D" id="3.40.50.300">
    <property type="entry name" value="P-loop containing nucleotide triphosphate hydrolases"/>
    <property type="match status" value="1"/>
</dbReference>
<dbReference type="InterPro" id="IPR041664">
    <property type="entry name" value="AAA_16"/>
</dbReference>
<dbReference type="EMBL" id="LJNI01000005">
    <property type="protein sequence ID" value="KPJ74397.1"/>
    <property type="molecule type" value="Genomic_DNA"/>
</dbReference>
<dbReference type="SMART" id="SM00044">
    <property type="entry name" value="CYCc"/>
    <property type="match status" value="1"/>
</dbReference>
<dbReference type="GO" id="GO:0009190">
    <property type="term" value="P:cyclic nucleotide biosynthetic process"/>
    <property type="evidence" value="ECO:0007669"/>
    <property type="project" value="InterPro"/>
</dbReference>
<dbReference type="GO" id="GO:0005737">
    <property type="term" value="C:cytoplasm"/>
    <property type="evidence" value="ECO:0007669"/>
    <property type="project" value="TreeGrafter"/>
</dbReference>
<evidence type="ECO:0000256" key="1">
    <source>
        <dbReference type="ARBA" id="ARBA00022741"/>
    </source>
</evidence>
<dbReference type="InterPro" id="IPR027417">
    <property type="entry name" value="P-loop_NTPase"/>
</dbReference>
<dbReference type="PANTHER" id="PTHR16305">
    <property type="entry name" value="TESTICULAR SOLUBLE ADENYLYL CYCLASE"/>
    <property type="match status" value="1"/>
</dbReference>
<feature type="domain" description="Guanylate cyclase" evidence="3">
    <location>
        <begin position="63"/>
        <end position="194"/>
    </location>
</feature>
<dbReference type="SUPFAM" id="SSF52540">
    <property type="entry name" value="P-loop containing nucleoside triphosphate hydrolases"/>
    <property type="match status" value="1"/>
</dbReference>
<dbReference type="SUPFAM" id="SSF48452">
    <property type="entry name" value="TPR-like"/>
    <property type="match status" value="3"/>
</dbReference>
<dbReference type="Pfam" id="PF13424">
    <property type="entry name" value="TPR_12"/>
    <property type="match status" value="1"/>
</dbReference>